<proteinExistence type="predicted"/>
<dbReference type="RefSeq" id="WP_208227125.1">
    <property type="nucleotide sequence ID" value="NZ_CP050854.1"/>
</dbReference>
<reference evidence="1 2" key="1">
    <citation type="submission" date="2020-03" db="EMBL/GenBank/DDBJ databases">
        <authorList>
            <person name="Bakhshi Ganjeh M."/>
        </authorList>
    </citation>
    <scope>NUCLEOTIDE SEQUENCE [LARGE SCALE GENOMIC DNA]</scope>
    <source>
        <strain evidence="2">Iran 50</strain>
    </source>
</reference>
<protein>
    <submittedName>
        <fullName evidence="1">Uncharacterized protein</fullName>
    </submittedName>
</protein>
<keyword evidence="2" id="KW-1185">Reference proteome</keyword>
<accession>A0ABX7USP2</accession>
<evidence type="ECO:0000313" key="2">
    <source>
        <dbReference type="Proteomes" id="UP000671960"/>
    </source>
</evidence>
<dbReference type="EMBL" id="CP050854">
    <property type="protein sequence ID" value="QTF08788.1"/>
    <property type="molecule type" value="Genomic_DNA"/>
</dbReference>
<sequence length="50" mass="5781">MFLRRYAASVCRVILVNEYWINSMGRGQALKSVMSFSRLGSSWRLAKQPD</sequence>
<gene>
    <name evidence="1" type="ORF">HC231_13400</name>
</gene>
<name>A0ABX7USP2_9GAMM</name>
<dbReference type="Proteomes" id="UP000671960">
    <property type="component" value="Chromosome"/>
</dbReference>
<evidence type="ECO:0000313" key="1">
    <source>
        <dbReference type="EMBL" id="QTF08788.1"/>
    </source>
</evidence>
<organism evidence="1 2">
    <name type="scientific">Brenneria izadpanahii</name>
    <dbReference type="NCBI Taxonomy" id="2722756"/>
    <lineage>
        <taxon>Bacteria</taxon>
        <taxon>Pseudomonadati</taxon>
        <taxon>Pseudomonadota</taxon>
        <taxon>Gammaproteobacteria</taxon>
        <taxon>Enterobacterales</taxon>
        <taxon>Pectobacteriaceae</taxon>
        <taxon>Brenneria</taxon>
    </lineage>
</organism>